<reference evidence="4 5" key="1">
    <citation type="submission" date="2018-08" db="EMBL/GenBank/DDBJ databases">
        <title>A genome reference for cultivated species of the human gut microbiota.</title>
        <authorList>
            <person name="Zou Y."/>
            <person name="Xue W."/>
            <person name="Luo G."/>
        </authorList>
    </citation>
    <scope>NUCLEOTIDE SEQUENCE [LARGE SCALE GENOMIC DNA]</scope>
    <source>
        <strain evidence="4 5">AF26-4BH</strain>
    </source>
</reference>
<dbReference type="GO" id="GO:0016020">
    <property type="term" value="C:membrane"/>
    <property type="evidence" value="ECO:0007669"/>
    <property type="project" value="InterPro"/>
</dbReference>
<evidence type="ECO:0000259" key="3">
    <source>
        <dbReference type="Pfam" id="PF06580"/>
    </source>
</evidence>
<dbReference type="InterPro" id="IPR050640">
    <property type="entry name" value="Bact_2-comp_sensor_kinase"/>
</dbReference>
<feature type="transmembrane region" description="Helical" evidence="1">
    <location>
        <begin position="267"/>
        <end position="288"/>
    </location>
</feature>
<keyword evidence="1" id="KW-0472">Membrane</keyword>
<evidence type="ECO:0000313" key="5">
    <source>
        <dbReference type="Proteomes" id="UP000261166"/>
    </source>
</evidence>
<comment type="caution">
    <text evidence="4">The sequence shown here is derived from an EMBL/GenBank/DDBJ whole genome shotgun (WGS) entry which is preliminary data.</text>
</comment>
<organism evidence="4 5">
    <name type="scientific">Eisenbergiella massiliensis</name>
    <dbReference type="NCBI Taxonomy" id="1720294"/>
    <lineage>
        <taxon>Bacteria</taxon>
        <taxon>Bacillati</taxon>
        <taxon>Bacillota</taxon>
        <taxon>Clostridia</taxon>
        <taxon>Lachnospirales</taxon>
        <taxon>Lachnospiraceae</taxon>
        <taxon>Eisenbergiella</taxon>
    </lineage>
</organism>
<keyword evidence="4" id="KW-0418">Kinase</keyword>
<gene>
    <name evidence="4" type="ORF">DWY69_08825</name>
</gene>
<dbReference type="SUPFAM" id="SSF55874">
    <property type="entry name" value="ATPase domain of HSP90 chaperone/DNA topoisomerase II/histidine kinase"/>
    <property type="match status" value="1"/>
</dbReference>
<dbReference type="AlphaFoldDB" id="A0A3E3IZC4"/>
<dbReference type="PANTHER" id="PTHR34220">
    <property type="entry name" value="SENSOR HISTIDINE KINASE YPDA"/>
    <property type="match status" value="1"/>
</dbReference>
<name>A0A3E3IZC4_9FIRM</name>
<accession>A0A3E3IZC4</accession>
<dbReference type="Pfam" id="PF02518">
    <property type="entry name" value="HATPase_c"/>
    <property type="match status" value="1"/>
</dbReference>
<dbReference type="InterPro" id="IPR036890">
    <property type="entry name" value="HATPase_C_sf"/>
</dbReference>
<dbReference type="InterPro" id="IPR010559">
    <property type="entry name" value="Sig_transdc_His_kin_internal"/>
</dbReference>
<dbReference type="EMBL" id="QVLU01000006">
    <property type="protein sequence ID" value="RGE72440.1"/>
    <property type="molecule type" value="Genomic_DNA"/>
</dbReference>
<feature type="domain" description="Histidine kinase/HSP90-like ATPase" evidence="2">
    <location>
        <begin position="444"/>
        <end position="546"/>
    </location>
</feature>
<protein>
    <submittedName>
        <fullName evidence="4">Sensor histidine kinase</fullName>
    </submittedName>
</protein>
<dbReference type="InterPro" id="IPR003594">
    <property type="entry name" value="HATPase_dom"/>
</dbReference>
<dbReference type="Gene3D" id="3.30.565.10">
    <property type="entry name" value="Histidine kinase-like ATPase, C-terminal domain"/>
    <property type="match status" value="1"/>
</dbReference>
<feature type="domain" description="Signal transduction histidine kinase internal region" evidence="3">
    <location>
        <begin position="347"/>
        <end position="422"/>
    </location>
</feature>
<dbReference type="RefSeq" id="WP_025487567.1">
    <property type="nucleotide sequence ID" value="NZ_JBKVAZ010000006.1"/>
</dbReference>
<sequence length="562" mass="63909">MKENKTIKGMMIKSVIIFCLIPFFLLWLSFAVSSGIELKKNIESEQRTIVRLLGISVDNYFYEIEEAMGKVSSDNKVQDILKTVDRNKYDSQLYNADQYILKMIGKTCLSFTGVENIIVANMEGGYYSTGIVENFMLDYIQNTEKLKEEIYNHQGRTWITAAHSENNASSLVLVKPVMDLENAEFIGMMYFVINKSEMDSLLKKSLDKQEAIFLLDDTGGCIYSENEMLMNEAGMVVTKSEVNSYGATVVTGVSVLQYGRQLLLRQLLLLFLFAGATVMVFILIQYIYQKINGQISGLLHPEEEGKIQDTTYFEIRQINHQMMTLMQKNDEGEKRIVKLVNHCETMTLDKLQAQINPHFLYNTLTSIKYIALENEQKQISDLITALVKLLRSTINREGFFIPLARELENVRNYICIQNAVYKGNVDFRIEIPEKLLDYRVPNFILQPLVENCIFHGIHPEEKGGEICISSYVTQKGLILTVKDNGDGFPEDCLMNMMGAENNKEMMTNFGLKGVQQKIQIACGEEYGIFVTSTKNEGATVEITLPLILEEGDKDSAEGYDSR</sequence>
<keyword evidence="1" id="KW-0812">Transmembrane</keyword>
<keyword evidence="4" id="KW-0808">Transferase</keyword>
<evidence type="ECO:0000313" key="4">
    <source>
        <dbReference type="EMBL" id="RGE72440.1"/>
    </source>
</evidence>
<dbReference type="OrthoDB" id="9809348at2"/>
<dbReference type="PANTHER" id="PTHR34220:SF7">
    <property type="entry name" value="SENSOR HISTIDINE KINASE YPDA"/>
    <property type="match status" value="1"/>
</dbReference>
<evidence type="ECO:0000259" key="2">
    <source>
        <dbReference type="Pfam" id="PF02518"/>
    </source>
</evidence>
<dbReference type="Proteomes" id="UP000261166">
    <property type="component" value="Unassembled WGS sequence"/>
</dbReference>
<dbReference type="Pfam" id="PF06580">
    <property type="entry name" value="His_kinase"/>
    <property type="match status" value="1"/>
</dbReference>
<keyword evidence="1" id="KW-1133">Transmembrane helix</keyword>
<dbReference type="GO" id="GO:0000155">
    <property type="term" value="F:phosphorelay sensor kinase activity"/>
    <property type="evidence" value="ECO:0007669"/>
    <property type="project" value="InterPro"/>
</dbReference>
<evidence type="ECO:0000256" key="1">
    <source>
        <dbReference type="SAM" id="Phobius"/>
    </source>
</evidence>
<proteinExistence type="predicted"/>